<sequence length="154" mass="16721">MRSRFTLRFSSASAADSASRHVSNSFFSARRSSLALSRATFSRSSAARSRDSVSRMAWMSAVVDVDMDDEDESRRMPEPVGGSVLASTSECDVDERRRGLDTDRRAVLDDGDSDDDVDVARGGHEPLRCTPESASLANCCCCCWAAREAARAGK</sequence>
<reference evidence="2 3" key="1">
    <citation type="submission" date="2016-07" db="EMBL/GenBank/DDBJ databases">
        <title>Pervasive Adenine N6-methylation of Active Genes in Fungi.</title>
        <authorList>
            <consortium name="DOE Joint Genome Institute"/>
            <person name="Mondo S.J."/>
            <person name="Dannebaum R.O."/>
            <person name="Kuo R.C."/>
            <person name="Labutti K."/>
            <person name="Haridas S."/>
            <person name="Kuo A."/>
            <person name="Salamov A."/>
            <person name="Ahrendt S.R."/>
            <person name="Lipzen A."/>
            <person name="Sullivan W."/>
            <person name="Andreopoulos W.B."/>
            <person name="Clum A."/>
            <person name="Lindquist E."/>
            <person name="Daum C."/>
            <person name="Ramamoorthy G.K."/>
            <person name="Gryganskyi A."/>
            <person name="Culley D."/>
            <person name="Magnuson J.K."/>
            <person name="James T.Y."/>
            <person name="O'Malley M.A."/>
            <person name="Stajich J.E."/>
            <person name="Spatafora J.W."/>
            <person name="Visel A."/>
            <person name="Grigoriev I.V."/>
        </authorList>
    </citation>
    <scope>NUCLEOTIDE SEQUENCE [LARGE SCALE GENOMIC DNA]</scope>
    <source>
        <strain evidence="2 3">PL171</strain>
    </source>
</reference>
<evidence type="ECO:0000313" key="3">
    <source>
        <dbReference type="Proteomes" id="UP000193411"/>
    </source>
</evidence>
<dbReference type="Proteomes" id="UP000193411">
    <property type="component" value="Unassembled WGS sequence"/>
</dbReference>
<evidence type="ECO:0000313" key="2">
    <source>
        <dbReference type="EMBL" id="ORZ41706.1"/>
    </source>
</evidence>
<evidence type="ECO:0000256" key="1">
    <source>
        <dbReference type="SAM" id="MobiDB-lite"/>
    </source>
</evidence>
<name>A0A1Y2I4B5_9FUNG</name>
<dbReference type="AlphaFoldDB" id="A0A1Y2I4B5"/>
<dbReference type="EMBL" id="MCFL01000001">
    <property type="protein sequence ID" value="ORZ41706.1"/>
    <property type="molecule type" value="Genomic_DNA"/>
</dbReference>
<keyword evidence="3" id="KW-1185">Reference proteome</keyword>
<feature type="compositionally biased region" description="Basic and acidic residues" evidence="1">
    <location>
        <begin position="94"/>
        <end position="108"/>
    </location>
</feature>
<feature type="region of interest" description="Disordered" evidence="1">
    <location>
        <begin position="68"/>
        <end position="118"/>
    </location>
</feature>
<organism evidence="2 3">
    <name type="scientific">Catenaria anguillulae PL171</name>
    <dbReference type="NCBI Taxonomy" id="765915"/>
    <lineage>
        <taxon>Eukaryota</taxon>
        <taxon>Fungi</taxon>
        <taxon>Fungi incertae sedis</taxon>
        <taxon>Blastocladiomycota</taxon>
        <taxon>Blastocladiomycetes</taxon>
        <taxon>Blastocladiales</taxon>
        <taxon>Catenariaceae</taxon>
        <taxon>Catenaria</taxon>
    </lineage>
</organism>
<proteinExistence type="predicted"/>
<gene>
    <name evidence="2" type="ORF">BCR44DRAFT_1423363</name>
</gene>
<protein>
    <submittedName>
        <fullName evidence="2">Uncharacterized protein</fullName>
    </submittedName>
</protein>
<accession>A0A1Y2I4B5</accession>
<comment type="caution">
    <text evidence="2">The sequence shown here is derived from an EMBL/GenBank/DDBJ whole genome shotgun (WGS) entry which is preliminary data.</text>
</comment>